<feature type="region of interest" description="Disordered" evidence="1">
    <location>
        <begin position="103"/>
        <end position="123"/>
    </location>
</feature>
<dbReference type="PANTHER" id="PTHR35167">
    <property type="entry name" value="OS05G0216466 PROTEIN"/>
    <property type="match status" value="1"/>
</dbReference>
<evidence type="ECO:0000313" key="2">
    <source>
        <dbReference type="EMBL" id="KAG8048220.1"/>
    </source>
</evidence>
<dbReference type="Proteomes" id="UP000729402">
    <property type="component" value="Unassembled WGS sequence"/>
</dbReference>
<feature type="region of interest" description="Disordered" evidence="1">
    <location>
        <begin position="31"/>
        <end position="83"/>
    </location>
</feature>
<proteinExistence type="predicted"/>
<gene>
    <name evidence="2" type="ORF">GUJ93_ZPchr0008g13523</name>
</gene>
<keyword evidence="3" id="KW-1185">Reference proteome</keyword>
<evidence type="ECO:0000256" key="1">
    <source>
        <dbReference type="SAM" id="MobiDB-lite"/>
    </source>
</evidence>
<protein>
    <submittedName>
        <fullName evidence="2">Uncharacterized protein</fullName>
    </submittedName>
</protein>
<dbReference type="PANTHER" id="PTHR35167:SF1">
    <property type="entry name" value="OS08G0549900 PROTEIN"/>
    <property type="match status" value="1"/>
</dbReference>
<dbReference type="OrthoDB" id="670874at2759"/>
<sequence length="123" mass="13279">MEGLEAKLAAEMVGDGFTEADLEAADNLVQLSFSGGGEEDDDRAEASSSSRSSTLSVNKAAEAVAAGEHQHADGDDDDETGLDRRVRKRYRLLAELYVSTLPVKDGGRKRKKSERMGLPPRKL</sequence>
<organism evidence="2 3">
    <name type="scientific">Zizania palustris</name>
    <name type="common">Northern wild rice</name>
    <dbReference type="NCBI Taxonomy" id="103762"/>
    <lineage>
        <taxon>Eukaryota</taxon>
        <taxon>Viridiplantae</taxon>
        <taxon>Streptophyta</taxon>
        <taxon>Embryophyta</taxon>
        <taxon>Tracheophyta</taxon>
        <taxon>Spermatophyta</taxon>
        <taxon>Magnoliopsida</taxon>
        <taxon>Liliopsida</taxon>
        <taxon>Poales</taxon>
        <taxon>Poaceae</taxon>
        <taxon>BOP clade</taxon>
        <taxon>Oryzoideae</taxon>
        <taxon>Oryzeae</taxon>
        <taxon>Zizaniinae</taxon>
        <taxon>Zizania</taxon>
    </lineage>
</organism>
<accession>A0A8J5RQ18</accession>
<comment type="caution">
    <text evidence="2">The sequence shown here is derived from an EMBL/GenBank/DDBJ whole genome shotgun (WGS) entry which is preliminary data.</text>
</comment>
<reference evidence="2" key="1">
    <citation type="journal article" date="2021" name="bioRxiv">
        <title>Whole Genome Assembly and Annotation of Northern Wild Rice, Zizania palustris L., Supports a Whole Genome Duplication in the Zizania Genus.</title>
        <authorList>
            <person name="Haas M."/>
            <person name="Kono T."/>
            <person name="Macchietto M."/>
            <person name="Millas R."/>
            <person name="McGilp L."/>
            <person name="Shao M."/>
            <person name="Duquette J."/>
            <person name="Hirsch C.N."/>
            <person name="Kimball J."/>
        </authorList>
    </citation>
    <scope>NUCLEOTIDE SEQUENCE</scope>
    <source>
        <tissue evidence="2">Fresh leaf tissue</tissue>
    </source>
</reference>
<dbReference type="AlphaFoldDB" id="A0A8J5RQ18"/>
<dbReference type="EMBL" id="JAAALK010000290">
    <property type="protein sequence ID" value="KAG8048220.1"/>
    <property type="molecule type" value="Genomic_DNA"/>
</dbReference>
<reference evidence="2" key="2">
    <citation type="submission" date="2021-02" db="EMBL/GenBank/DDBJ databases">
        <authorList>
            <person name="Kimball J.A."/>
            <person name="Haas M.W."/>
            <person name="Macchietto M."/>
            <person name="Kono T."/>
            <person name="Duquette J."/>
            <person name="Shao M."/>
        </authorList>
    </citation>
    <scope>NUCLEOTIDE SEQUENCE</scope>
    <source>
        <tissue evidence="2">Fresh leaf tissue</tissue>
    </source>
</reference>
<name>A0A8J5RQ18_ZIZPA</name>
<evidence type="ECO:0000313" key="3">
    <source>
        <dbReference type="Proteomes" id="UP000729402"/>
    </source>
</evidence>